<proteinExistence type="predicted"/>
<evidence type="ECO:0000313" key="4">
    <source>
        <dbReference type="Proteomes" id="UP000028961"/>
    </source>
</evidence>
<evidence type="ECO:0000313" key="3">
    <source>
        <dbReference type="EMBL" id="AII27746.1"/>
    </source>
</evidence>
<dbReference type="InterPro" id="IPR005564">
    <property type="entry name" value="Major_capsid_GpE"/>
</dbReference>
<dbReference type="Pfam" id="PF03864">
    <property type="entry name" value="Phage_cap_E"/>
    <property type="match status" value="1"/>
</dbReference>
<dbReference type="OrthoDB" id="9287at10239"/>
<dbReference type="GeneID" id="22475544"/>
<dbReference type="KEGG" id="vg:22475544"/>
<keyword evidence="4" id="KW-1185">Reference proteome</keyword>
<reference evidence="3 4" key="1">
    <citation type="journal article" date="2015" name="Genome Announc.">
        <title>Genomic Analysis of Broad-Host-Range Enterobacteriophage Av-05.</title>
        <authorList>
            <person name="Amarillas L."/>
            <person name="Lopez-Cuevas O."/>
            <person name="Leon-Felix J."/>
            <person name="Castro-Del Campo N."/>
            <person name="Gerba C.P."/>
            <person name="Chaidez C."/>
        </authorList>
    </citation>
    <scope>NUCLEOTIDE SEQUENCE [LARGE SCALE GENOMIC DNA]</scope>
</reference>
<dbReference type="Proteomes" id="UP000028961">
    <property type="component" value="Segment"/>
</dbReference>
<dbReference type="EMBL" id="KM190144">
    <property type="protein sequence ID" value="AII27746.1"/>
    <property type="molecule type" value="Genomic_DNA"/>
</dbReference>
<dbReference type="RefSeq" id="YP_009111277.1">
    <property type="nucleotide sequence ID" value="NC_025830.1"/>
</dbReference>
<evidence type="ECO:0000256" key="1">
    <source>
        <dbReference type="ARBA" id="ARBA00022561"/>
    </source>
</evidence>
<evidence type="ECO:0000256" key="2">
    <source>
        <dbReference type="ARBA" id="ARBA00023200"/>
    </source>
</evidence>
<name>A0A076G6D8_9CAUD</name>
<dbReference type="GO" id="GO:0019028">
    <property type="term" value="C:viral capsid"/>
    <property type="evidence" value="ECO:0007669"/>
    <property type="project" value="UniProtKB-KW"/>
</dbReference>
<keyword evidence="1" id="KW-0167">Capsid protein</keyword>
<gene>
    <name evidence="3" type="ORF">Av05_00203</name>
</gene>
<keyword evidence="1" id="KW-0946">Virion</keyword>
<keyword evidence="2" id="KW-1035">Host cytoplasm</keyword>
<protein>
    <submittedName>
        <fullName evidence="3">Putative major capsid protein</fullName>
    </submittedName>
</protein>
<accession>A0A076G6D8</accession>
<sequence>MAAVQTNDFQIVNLGAALELVPRQYRLITNMDLFTAYHGETTIARVERVDEIVADIPARRRGGERNYVGSEKAQIKNFNIPFFPLDRQITAADVQNFRKYFTTDAPRTVEDVVARVVKRIRVSHEQLKEKAMVQAIMGKSWSPQDPTAQYNYFTEWGVTQHTANINFTDVAVDPSDLIEKDARAYIIDNAGDNGNNYNIIVLASRKWFSALIAHPLIMNAYQYYSSTQEPLRRRLGMGSENANNRMFVHKNVTYIEDISGYIPDGEAYILPQGIDDMFQIHYAPADDVREANTVAEELYLWYKSSAYLREEKVESETSFLTVNTRPELVVRSTGTFA</sequence>
<organism evidence="3 4">
    <name type="scientific">Escherichia phage Av-05</name>
    <dbReference type="NCBI Taxonomy" id="1527519"/>
    <lineage>
        <taxon>Viruses</taxon>
        <taxon>Duplodnaviria</taxon>
        <taxon>Heunggongvirae</taxon>
        <taxon>Uroviricota</taxon>
        <taxon>Caudoviricetes</taxon>
        <taxon>Vequintavirinae</taxon>
        <taxon>Avunavirus</taxon>
        <taxon>Avunavirus Av05</taxon>
    </lineage>
</organism>